<dbReference type="KEGG" id="pgis:I6I06_25140"/>
<name>A0A7T4N6F9_9BURK</name>
<organism evidence="1 2">
    <name type="scientific">Paraburkholderia ginsengisoli</name>
    <dbReference type="NCBI Taxonomy" id="311231"/>
    <lineage>
        <taxon>Bacteria</taxon>
        <taxon>Pseudomonadati</taxon>
        <taxon>Pseudomonadota</taxon>
        <taxon>Betaproteobacteria</taxon>
        <taxon>Burkholderiales</taxon>
        <taxon>Burkholderiaceae</taxon>
        <taxon>Paraburkholderia</taxon>
    </lineage>
</organism>
<protein>
    <submittedName>
        <fullName evidence="1">Uncharacterized protein</fullName>
    </submittedName>
</protein>
<dbReference type="EMBL" id="CP066076">
    <property type="protein sequence ID" value="QQC66069.1"/>
    <property type="molecule type" value="Genomic_DNA"/>
</dbReference>
<keyword evidence="2" id="KW-1185">Reference proteome</keyword>
<dbReference type="Proteomes" id="UP000595610">
    <property type="component" value="Chromosome 2"/>
</dbReference>
<gene>
    <name evidence="1" type="ORF">I6I06_25140</name>
</gene>
<evidence type="ECO:0000313" key="1">
    <source>
        <dbReference type="EMBL" id="QQC66069.1"/>
    </source>
</evidence>
<dbReference type="AlphaFoldDB" id="A0A7T4N6F9"/>
<dbReference type="RefSeq" id="WP_042324758.1">
    <property type="nucleotide sequence ID" value="NZ_CP066076.1"/>
</dbReference>
<proteinExistence type="predicted"/>
<evidence type="ECO:0000313" key="2">
    <source>
        <dbReference type="Proteomes" id="UP000595610"/>
    </source>
</evidence>
<reference evidence="1 2" key="1">
    <citation type="submission" date="2020-12" db="EMBL/GenBank/DDBJ databases">
        <title>FDA dAtabase for Regulatory Grade micrObial Sequences (FDA-ARGOS): Supporting development and validation of Infectious Disease Dx tests.</title>
        <authorList>
            <person name="Nelson B."/>
            <person name="Plummer A."/>
            <person name="Tallon L."/>
            <person name="Sadzewicz L."/>
            <person name="Zhao X."/>
            <person name="Boylan J."/>
            <person name="Ott S."/>
            <person name="Bowen H."/>
            <person name="Vavikolanu K."/>
            <person name="Mehta A."/>
            <person name="Aluvathingal J."/>
            <person name="Nadendla S."/>
            <person name="Myers T."/>
            <person name="Yan Y."/>
            <person name="Sichtig H."/>
        </authorList>
    </citation>
    <scope>NUCLEOTIDE SEQUENCE [LARGE SCALE GENOMIC DNA]</scope>
    <source>
        <strain evidence="1 2">FDAARGOS_1049</strain>
    </source>
</reference>
<sequence length="62" mass="6837">MTSAYVVKTGEKFLCSAEDGDIGLAPEIKEAKRFLSREEAEEAANKYADSGYEIVAFDVTDR</sequence>
<accession>A0A7T4N6F9</accession>